<evidence type="ECO:0008006" key="3">
    <source>
        <dbReference type="Google" id="ProtNLM"/>
    </source>
</evidence>
<reference evidence="2" key="2">
    <citation type="submission" date="2015-01" db="EMBL/GenBank/DDBJ databases">
        <title>Evolutionary Origins and Diversification of the Mycorrhizal Mutualists.</title>
        <authorList>
            <consortium name="DOE Joint Genome Institute"/>
            <consortium name="Mycorrhizal Genomics Consortium"/>
            <person name="Kohler A."/>
            <person name="Kuo A."/>
            <person name="Nagy L.G."/>
            <person name="Floudas D."/>
            <person name="Copeland A."/>
            <person name="Barry K.W."/>
            <person name="Cichocki N."/>
            <person name="Veneault-Fourrey C."/>
            <person name="LaButti K."/>
            <person name="Lindquist E.A."/>
            <person name="Lipzen A."/>
            <person name="Lundell T."/>
            <person name="Morin E."/>
            <person name="Murat C."/>
            <person name="Riley R."/>
            <person name="Ohm R."/>
            <person name="Sun H."/>
            <person name="Tunlid A."/>
            <person name="Henrissat B."/>
            <person name="Grigoriev I.V."/>
            <person name="Hibbett D.S."/>
            <person name="Martin F."/>
        </authorList>
    </citation>
    <scope>NUCLEOTIDE SEQUENCE [LARGE SCALE GENOMIC DNA]</scope>
    <source>
        <strain evidence="2">Marx 270</strain>
    </source>
</reference>
<accession>A0A0C3P1H7</accession>
<evidence type="ECO:0000313" key="2">
    <source>
        <dbReference type="Proteomes" id="UP000054217"/>
    </source>
</evidence>
<organism evidence="1 2">
    <name type="scientific">Pisolithus tinctorius Marx 270</name>
    <dbReference type="NCBI Taxonomy" id="870435"/>
    <lineage>
        <taxon>Eukaryota</taxon>
        <taxon>Fungi</taxon>
        <taxon>Dikarya</taxon>
        <taxon>Basidiomycota</taxon>
        <taxon>Agaricomycotina</taxon>
        <taxon>Agaricomycetes</taxon>
        <taxon>Agaricomycetidae</taxon>
        <taxon>Boletales</taxon>
        <taxon>Sclerodermatineae</taxon>
        <taxon>Pisolithaceae</taxon>
        <taxon>Pisolithus</taxon>
    </lineage>
</organism>
<dbReference type="HOGENOM" id="CLU_850257_0_0_1"/>
<sequence>MNDSSFNELLCIAVTCGYRWRSLVIRQANPATVSNIWRMRFPSLEYVQILGVRIPDKSLLLTSRCAPSLKYLTLWDQGSIDQLPAVSNLNTGEFRWSCSGSGPRLLSSLFSCQQLRRLVLSGPYESGDQWPEPQSIYLPALVSLTIDLINPQPALAAMVVPNLHYLWCSLTSYTHNWAHVFGGFPNVFTNVRHLSLNHAGGSTEADAEAVYAACPDVYQVELSADDIPAFFHGNTPVDRWPHLEHLTLEGMKVGTIPRDLIKWFDGRKSTEQSLLLVTLSKFREPKGAPNGWLTSLCKSLRGRCLLELEDFPLKTTLKMHTSSQGDVLDSYGSCDSVRIFIDERLEG</sequence>
<name>A0A0C3P1H7_PISTI</name>
<reference evidence="1 2" key="1">
    <citation type="submission" date="2014-04" db="EMBL/GenBank/DDBJ databases">
        <authorList>
            <consortium name="DOE Joint Genome Institute"/>
            <person name="Kuo A."/>
            <person name="Kohler A."/>
            <person name="Costa M.D."/>
            <person name="Nagy L.G."/>
            <person name="Floudas D."/>
            <person name="Copeland A."/>
            <person name="Barry K.W."/>
            <person name="Cichocki N."/>
            <person name="Veneault-Fourrey C."/>
            <person name="LaButti K."/>
            <person name="Lindquist E.A."/>
            <person name="Lipzen A."/>
            <person name="Lundell T."/>
            <person name="Morin E."/>
            <person name="Murat C."/>
            <person name="Sun H."/>
            <person name="Tunlid A."/>
            <person name="Henrissat B."/>
            <person name="Grigoriev I.V."/>
            <person name="Hibbett D.S."/>
            <person name="Martin F."/>
            <person name="Nordberg H.P."/>
            <person name="Cantor M.N."/>
            <person name="Hua S.X."/>
        </authorList>
    </citation>
    <scope>NUCLEOTIDE SEQUENCE [LARGE SCALE GENOMIC DNA]</scope>
    <source>
        <strain evidence="1 2">Marx 270</strain>
    </source>
</reference>
<evidence type="ECO:0000313" key="1">
    <source>
        <dbReference type="EMBL" id="KIO06920.1"/>
    </source>
</evidence>
<dbReference type="Proteomes" id="UP000054217">
    <property type="component" value="Unassembled WGS sequence"/>
</dbReference>
<dbReference type="OrthoDB" id="2630593at2759"/>
<dbReference type="EMBL" id="KN831961">
    <property type="protein sequence ID" value="KIO06920.1"/>
    <property type="molecule type" value="Genomic_DNA"/>
</dbReference>
<dbReference type="InterPro" id="IPR032675">
    <property type="entry name" value="LRR_dom_sf"/>
</dbReference>
<dbReference type="AlphaFoldDB" id="A0A0C3P1H7"/>
<gene>
    <name evidence="1" type="ORF">M404DRAFT_418978</name>
</gene>
<dbReference type="STRING" id="870435.A0A0C3P1H7"/>
<dbReference type="InParanoid" id="A0A0C3P1H7"/>
<protein>
    <recommendedName>
        <fullName evidence="3">F-box domain-containing protein</fullName>
    </recommendedName>
</protein>
<dbReference type="Gene3D" id="3.80.10.10">
    <property type="entry name" value="Ribonuclease Inhibitor"/>
    <property type="match status" value="1"/>
</dbReference>
<proteinExistence type="predicted"/>
<dbReference type="SUPFAM" id="SSF52047">
    <property type="entry name" value="RNI-like"/>
    <property type="match status" value="1"/>
</dbReference>
<keyword evidence="2" id="KW-1185">Reference proteome</keyword>